<dbReference type="RefSeq" id="WP_091287653.1">
    <property type="nucleotide sequence ID" value="NZ_FNON01000001.1"/>
</dbReference>
<gene>
    <name evidence="1" type="ORF">SAMN05421504_1011400</name>
</gene>
<dbReference type="Proteomes" id="UP000199515">
    <property type="component" value="Unassembled WGS sequence"/>
</dbReference>
<sequence length="146" mass="15495">MSTDDELMADLRRIAAEADPVPRLVSERARAALSTRLVDEELAALLLDSSLQPELVRGDDDIRLLSFESGRISVELQVTADRGGRSVAGLLLGAAGEVVADSAGARQSTTTGPDGWFAFTNLPCGPTRLRVLAEDGTTTVTSWTLL</sequence>
<evidence type="ECO:0000313" key="1">
    <source>
        <dbReference type="EMBL" id="SDW74548.1"/>
    </source>
</evidence>
<dbReference type="SUPFAM" id="SSF49452">
    <property type="entry name" value="Starch-binding domain-like"/>
    <property type="match status" value="1"/>
</dbReference>
<dbReference type="AlphaFoldDB" id="A0A1H2W1R7"/>
<name>A0A1H2W1R7_9PSEU</name>
<dbReference type="OrthoDB" id="3696154at2"/>
<proteinExistence type="predicted"/>
<reference evidence="1 2" key="1">
    <citation type="submission" date="2016-10" db="EMBL/GenBank/DDBJ databases">
        <authorList>
            <person name="de Groot N.N."/>
        </authorList>
    </citation>
    <scope>NUCLEOTIDE SEQUENCE [LARGE SCALE GENOMIC DNA]</scope>
    <source>
        <strain evidence="1 2">CPCC 202699</strain>
    </source>
</reference>
<evidence type="ECO:0008006" key="3">
    <source>
        <dbReference type="Google" id="ProtNLM"/>
    </source>
</evidence>
<dbReference type="GO" id="GO:0030246">
    <property type="term" value="F:carbohydrate binding"/>
    <property type="evidence" value="ECO:0007669"/>
    <property type="project" value="InterPro"/>
</dbReference>
<dbReference type="InterPro" id="IPR013784">
    <property type="entry name" value="Carb-bd-like_fold"/>
</dbReference>
<protein>
    <recommendedName>
        <fullName evidence="3">Carboxypeptidase regulatory-like domain-containing protein</fullName>
    </recommendedName>
</protein>
<organism evidence="1 2">
    <name type="scientific">Amycolatopsis xylanica</name>
    <dbReference type="NCBI Taxonomy" id="589385"/>
    <lineage>
        <taxon>Bacteria</taxon>
        <taxon>Bacillati</taxon>
        <taxon>Actinomycetota</taxon>
        <taxon>Actinomycetes</taxon>
        <taxon>Pseudonocardiales</taxon>
        <taxon>Pseudonocardiaceae</taxon>
        <taxon>Amycolatopsis</taxon>
    </lineage>
</organism>
<dbReference type="EMBL" id="FNON01000001">
    <property type="protein sequence ID" value="SDW74548.1"/>
    <property type="molecule type" value="Genomic_DNA"/>
</dbReference>
<evidence type="ECO:0000313" key="2">
    <source>
        <dbReference type="Proteomes" id="UP000199515"/>
    </source>
</evidence>
<accession>A0A1H2W1R7</accession>
<dbReference type="STRING" id="589385.SAMN05421504_1011400"/>
<keyword evidence="2" id="KW-1185">Reference proteome</keyword>